<accession>A0A1L9PQ35</accession>
<dbReference type="Proteomes" id="UP000184073">
    <property type="component" value="Unassembled WGS sequence"/>
</dbReference>
<dbReference type="EMBL" id="KV878130">
    <property type="protein sequence ID" value="OJJ03545.1"/>
    <property type="molecule type" value="Genomic_DNA"/>
</dbReference>
<dbReference type="AlphaFoldDB" id="A0A1L9PQ35"/>
<name>A0A1L9PQ35_ASPVE</name>
<evidence type="ECO:0000313" key="3">
    <source>
        <dbReference type="Proteomes" id="UP000184073"/>
    </source>
</evidence>
<keyword evidence="3" id="KW-1185">Reference proteome</keyword>
<protein>
    <submittedName>
        <fullName evidence="2">Uncharacterized protein</fullName>
    </submittedName>
</protein>
<sequence>MMSGPFSQPRGKCRKMVLERLPTAGRKRGRQVEGEKPTASEAMQWEERKRTGKARERRRKRCRPEDEGKRQVASQKDRHQAVMREKERRGKRALGRGRSSGGTGSGRVSAWRAALKLE</sequence>
<dbReference type="GeneID" id="63728245"/>
<reference evidence="3" key="1">
    <citation type="journal article" date="2017" name="Genome Biol.">
        <title>Comparative genomics reveals high biological diversity and specific adaptations in the industrially and medically important fungal genus Aspergillus.</title>
        <authorList>
            <person name="de Vries R.P."/>
            <person name="Riley R."/>
            <person name="Wiebenga A."/>
            <person name="Aguilar-Osorio G."/>
            <person name="Amillis S."/>
            <person name="Uchima C.A."/>
            <person name="Anderluh G."/>
            <person name="Asadollahi M."/>
            <person name="Askin M."/>
            <person name="Barry K."/>
            <person name="Battaglia E."/>
            <person name="Bayram O."/>
            <person name="Benocci T."/>
            <person name="Braus-Stromeyer S.A."/>
            <person name="Caldana C."/>
            <person name="Canovas D."/>
            <person name="Cerqueira G.C."/>
            <person name="Chen F."/>
            <person name="Chen W."/>
            <person name="Choi C."/>
            <person name="Clum A."/>
            <person name="Dos Santos R.A."/>
            <person name="Damasio A.R."/>
            <person name="Diallinas G."/>
            <person name="Emri T."/>
            <person name="Fekete E."/>
            <person name="Flipphi M."/>
            <person name="Freyberg S."/>
            <person name="Gallo A."/>
            <person name="Gournas C."/>
            <person name="Habgood R."/>
            <person name="Hainaut M."/>
            <person name="Harispe M.L."/>
            <person name="Henrissat B."/>
            <person name="Hilden K.S."/>
            <person name="Hope R."/>
            <person name="Hossain A."/>
            <person name="Karabika E."/>
            <person name="Karaffa L."/>
            <person name="Karanyi Z."/>
            <person name="Krasevec N."/>
            <person name="Kuo A."/>
            <person name="Kusch H."/>
            <person name="LaButti K."/>
            <person name="Lagendijk E.L."/>
            <person name="Lapidus A."/>
            <person name="Levasseur A."/>
            <person name="Lindquist E."/>
            <person name="Lipzen A."/>
            <person name="Logrieco A.F."/>
            <person name="MacCabe A."/>
            <person name="Maekelae M.R."/>
            <person name="Malavazi I."/>
            <person name="Melin P."/>
            <person name="Meyer V."/>
            <person name="Mielnichuk N."/>
            <person name="Miskei M."/>
            <person name="Molnar A.P."/>
            <person name="Mule G."/>
            <person name="Ngan C.Y."/>
            <person name="Orejas M."/>
            <person name="Orosz E."/>
            <person name="Ouedraogo J.P."/>
            <person name="Overkamp K.M."/>
            <person name="Park H.-S."/>
            <person name="Perrone G."/>
            <person name="Piumi F."/>
            <person name="Punt P.J."/>
            <person name="Ram A.F."/>
            <person name="Ramon A."/>
            <person name="Rauscher S."/>
            <person name="Record E."/>
            <person name="Riano-Pachon D.M."/>
            <person name="Robert V."/>
            <person name="Roehrig J."/>
            <person name="Ruller R."/>
            <person name="Salamov A."/>
            <person name="Salih N.S."/>
            <person name="Samson R.A."/>
            <person name="Sandor E."/>
            <person name="Sanguinetti M."/>
            <person name="Schuetze T."/>
            <person name="Sepcic K."/>
            <person name="Shelest E."/>
            <person name="Sherlock G."/>
            <person name="Sophianopoulou V."/>
            <person name="Squina F.M."/>
            <person name="Sun H."/>
            <person name="Susca A."/>
            <person name="Todd R.B."/>
            <person name="Tsang A."/>
            <person name="Unkles S.E."/>
            <person name="van de Wiele N."/>
            <person name="van Rossen-Uffink D."/>
            <person name="Oliveira J.V."/>
            <person name="Vesth T.C."/>
            <person name="Visser J."/>
            <person name="Yu J.-H."/>
            <person name="Zhou M."/>
            <person name="Andersen M.R."/>
            <person name="Archer D.B."/>
            <person name="Baker S.E."/>
            <person name="Benoit I."/>
            <person name="Brakhage A.A."/>
            <person name="Braus G.H."/>
            <person name="Fischer R."/>
            <person name="Frisvad J.C."/>
            <person name="Goldman G.H."/>
            <person name="Houbraken J."/>
            <person name="Oakley B."/>
            <person name="Pocsi I."/>
            <person name="Scazzocchio C."/>
            <person name="Seiboth B."/>
            <person name="vanKuyk P.A."/>
            <person name="Wortman J."/>
            <person name="Dyer P.S."/>
            <person name="Grigoriev I.V."/>
        </authorList>
    </citation>
    <scope>NUCLEOTIDE SEQUENCE [LARGE SCALE GENOMIC DNA]</scope>
    <source>
        <strain evidence="3">CBS 583.65</strain>
    </source>
</reference>
<feature type="compositionally biased region" description="Basic and acidic residues" evidence="1">
    <location>
        <begin position="63"/>
        <end position="88"/>
    </location>
</feature>
<feature type="region of interest" description="Disordered" evidence="1">
    <location>
        <begin position="1"/>
        <end position="118"/>
    </location>
</feature>
<evidence type="ECO:0000313" key="2">
    <source>
        <dbReference type="EMBL" id="OJJ03545.1"/>
    </source>
</evidence>
<dbReference type="RefSeq" id="XP_040669307.1">
    <property type="nucleotide sequence ID" value="XM_040812734.1"/>
</dbReference>
<gene>
    <name evidence="2" type="ORF">ASPVEDRAFT_43013</name>
</gene>
<proteinExistence type="predicted"/>
<dbReference type="VEuPathDB" id="FungiDB:ASPVEDRAFT_43013"/>
<feature type="compositionally biased region" description="Basic residues" evidence="1">
    <location>
        <begin position="50"/>
        <end position="62"/>
    </location>
</feature>
<evidence type="ECO:0000256" key="1">
    <source>
        <dbReference type="SAM" id="MobiDB-lite"/>
    </source>
</evidence>
<organism evidence="2 3">
    <name type="scientific">Aspergillus versicolor CBS 583.65</name>
    <dbReference type="NCBI Taxonomy" id="1036611"/>
    <lineage>
        <taxon>Eukaryota</taxon>
        <taxon>Fungi</taxon>
        <taxon>Dikarya</taxon>
        <taxon>Ascomycota</taxon>
        <taxon>Pezizomycotina</taxon>
        <taxon>Eurotiomycetes</taxon>
        <taxon>Eurotiomycetidae</taxon>
        <taxon>Eurotiales</taxon>
        <taxon>Aspergillaceae</taxon>
        <taxon>Aspergillus</taxon>
        <taxon>Aspergillus subgen. Nidulantes</taxon>
    </lineage>
</organism>